<evidence type="ECO:0000313" key="2">
    <source>
        <dbReference type="Proteomes" id="UP000729402"/>
    </source>
</evidence>
<gene>
    <name evidence="1" type="ORF">GUJ93_ZPchr0040g33533</name>
</gene>
<comment type="caution">
    <text evidence="1">The sequence shown here is derived from an EMBL/GenBank/DDBJ whole genome shotgun (WGS) entry which is preliminary data.</text>
</comment>
<keyword evidence="2" id="KW-1185">Reference proteome</keyword>
<dbReference type="Proteomes" id="UP000729402">
    <property type="component" value="Unassembled WGS sequence"/>
</dbReference>
<organism evidence="1 2">
    <name type="scientific">Zizania palustris</name>
    <name type="common">Northern wild rice</name>
    <dbReference type="NCBI Taxonomy" id="103762"/>
    <lineage>
        <taxon>Eukaryota</taxon>
        <taxon>Viridiplantae</taxon>
        <taxon>Streptophyta</taxon>
        <taxon>Embryophyta</taxon>
        <taxon>Tracheophyta</taxon>
        <taxon>Spermatophyta</taxon>
        <taxon>Magnoliopsida</taxon>
        <taxon>Liliopsida</taxon>
        <taxon>Poales</taxon>
        <taxon>Poaceae</taxon>
        <taxon>BOP clade</taxon>
        <taxon>Oryzoideae</taxon>
        <taxon>Oryzeae</taxon>
        <taxon>Zizaniinae</taxon>
        <taxon>Zizania</taxon>
    </lineage>
</organism>
<evidence type="ECO:0000313" key="1">
    <source>
        <dbReference type="EMBL" id="KAG8044183.1"/>
    </source>
</evidence>
<dbReference type="AlphaFoldDB" id="A0A8J5RDX5"/>
<protein>
    <submittedName>
        <fullName evidence="1">Uncharacterized protein</fullName>
    </submittedName>
</protein>
<reference evidence="1" key="1">
    <citation type="journal article" date="2021" name="bioRxiv">
        <title>Whole Genome Assembly and Annotation of Northern Wild Rice, Zizania palustris L., Supports a Whole Genome Duplication in the Zizania Genus.</title>
        <authorList>
            <person name="Haas M."/>
            <person name="Kono T."/>
            <person name="Macchietto M."/>
            <person name="Millas R."/>
            <person name="McGilp L."/>
            <person name="Shao M."/>
            <person name="Duquette J."/>
            <person name="Hirsch C.N."/>
            <person name="Kimball J."/>
        </authorList>
    </citation>
    <scope>NUCLEOTIDE SEQUENCE</scope>
    <source>
        <tissue evidence="1">Fresh leaf tissue</tissue>
    </source>
</reference>
<reference evidence="1" key="2">
    <citation type="submission" date="2021-02" db="EMBL/GenBank/DDBJ databases">
        <authorList>
            <person name="Kimball J.A."/>
            <person name="Haas M.W."/>
            <person name="Macchietto M."/>
            <person name="Kono T."/>
            <person name="Duquette J."/>
            <person name="Shao M."/>
        </authorList>
    </citation>
    <scope>NUCLEOTIDE SEQUENCE</scope>
    <source>
        <tissue evidence="1">Fresh leaf tissue</tissue>
    </source>
</reference>
<dbReference type="EMBL" id="JAAALK010000865">
    <property type="protein sequence ID" value="KAG8044183.1"/>
    <property type="molecule type" value="Genomic_DNA"/>
</dbReference>
<accession>A0A8J5RDX5</accession>
<dbReference type="OrthoDB" id="10254945at2759"/>
<proteinExistence type="predicted"/>
<sequence length="125" mass="13826">MLGAVLVPESEFAVGQNGSCIDATNVEQSLLVTGFVYEHQHDDAWLTNINLFMDFTDFSVFDRSILVSNLVSNGVVHDQIRRPIGGGSRETLALADAYIRDHSSRPTLFPLAPLRRRLLPRSPSS</sequence>
<name>A0A8J5RDX5_ZIZPA</name>